<keyword evidence="3" id="KW-1185">Reference proteome</keyword>
<feature type="region of interest" description="Disordered" evidence="1">
    <location>
        <begin position="31"/>
        <end position="51"/>
    </location>
</feature>
<dbReference type="OrthoDB" id="2068061at2"/>
<evidence type="ECO:0000256" key="1">
    <source>
        <dbReference type="SAM" id="MobiDB-lite"/>
    </source>
</evidence>
<reference evidence="2 3" key="1">
    <citation type="submission" date="2019-06" db="EMBL/GenBank/DDBJ databases">
        <title>Psychrobacillus vulpis sp. nov., a new species isolated from feces of a red fox that inhabits in The Tablas de Daimiel Natural Park, Albacete, Spain.</title>
        <authorList>
            <person name="Rodriguez M."/>
            <person name="Reina J.C."/>
            <person name="Bejar V."/>
            <person name="Llamas I."/>
        </authorList>
    </citation>
    <scope>NUCLEOTIDE SEQUENCE [LARGE SCALE GENOMIC DNA]</scope>
    <source>
        <strain evidence="2 3">Z8</strain>
    </source>
</reference>
<organism evidence="2 3">
    <name type="scientific">Psychrobacillus vulpis</name>
    <dbReference type="NCBI Taxonomy" id="2325572"/>
    <lineage>
        <taxon>Bacteria</taxon>
        <taxon>Bacillati</taxon>
        <taxon>Bacillota</taxon>
        <taxon>Bacilli</taxon>
        <taxon>Bacillales</taxon>
        <taxon>Bacillaceae</taxon>
        <taxon>Psychrobacillus</taxon>
    </lineage>
</organism>
<protein>
    <recommendedName>
        <fullName evidence="4">Transporter</fullName>
    </recommendedName>
</protein>
<name>A0A544TVW9_9BACI</name>
<dbReference type="EMBL" id="VDGI01000001">
    <property type="protein sequence ID" value="TQR21592.1"/>
    <property type="molecule type" value="Genomic_DNA"/>
</dbReference>
<proteinExistence type="predicted"/>
<evidence type="ECO:0000313" key="3">
    <source>
        <dbReference type="Proteomes" id="UP000316626"/>
    </source>
</evidence>
<evidence type="ECO:0000313" key="2">
    <source>
        <dbReference type="EMBL" id="TQR21592.1"/>
    </source>
</evidence>
<sequence>MTLYFNQYDQSGESFDQFGFPGWPQQDYFEPPPFGPPPAAGPGFPPPGFSPPIPAWQSGSRGIRSCLFSNTYIWLINGNSFWFYPMNVGRQFIFGFRWRRRTGWTRHVINRNEIRSYQCF</sequence>
<gene>
    <name evidence="2" type="ORF">FG384_01150</name>
</gene>
<comment type="caution">
    <text evidence="2">The sequence shown here is derived from an EMBL/GenBank/DDBJ whole genome shotgun (WGS) entry which is preliminary data.</text>
</comment>
<dbReference type="RefSeq" id="WP_142640718.1">
    <property type="nucleotide sequence ID" value="NZ_VDGI01000001.1"/>
</dbReference>
<dbReference type="AlphaFoldDB" id="A0A544TVW9"/>
<dbReference type="Proteomes" id="UP000316626">
    <property type="component" value="Unassembled WGS sequence"/>
</dbReference>
<evidence type="ECO:0008006" key="4">
    <source>
        <dbReference type="Google" id="ProtNLM"/>
    </source>
</evidence>
<accession>A0A544TVW9</accession>